<reference evidence="11" key="1">
    <citation type="submission" date="2025-08" db="UniProtKB">
        <authorList>
            <consortium name="RefSeq"/>
        </authorList>
    </citation>
    <scope>IDENTIFICATION</scope>
</reference>
<evidence type="ECO:0000256" key="6">
    <source>
        <dbReference type="ARBA" id="ARBA00023242"/>
    </source>
</evidence>
<protein>
    <submittedName>
        <fullName evidence="11">Uncharacterized protein LOC103523714</fullName>
    </submittedName>
</protein>
<dbReference type="PANTHER" id="PTHR24394">
    <property type="entry name" value="ZINC FINGER PROTEIN"/>
    <property type="match status" value="1"/>
</dbReference>
<dbReference type="GO" id="GO:0000981">
    <property type="term" value="F:DNA-binding transcription factor activity, RNA polymerase II-specific"/>
    <property type="evidence" value="ECO:0007669"/>
    <property type="project" value="TreeGrafter"/>
</dbReference>
<keyword evidence="5" id="KW-0862">Zinc</keyword>
<evidence type="ECO:0000313" key="10">
    <source>
        <dbReference type="Proteomes" id="UP000079169"/>
    </source>
</evidence>
<dbReference type="PROSITE" id="PS00028">
    <property type="entry name" value="ZINC_FINGER_C2H2_1"/>
    <property type="match status" value="3"/>
</dbReference>
<evidence type="ECO:0000313" key="11">
    <source>
        <dbReference type="RefSeq" id="XP_008486956.1"/>
    </source>
</evidence>
<evidence type="ECO:0000256" key="1">
    <source>
        <dbReference type="ARBA" id="ARBA00004123"/>
    </source>
</evidence>
<dbReference type="AlphaFoldDB" id="A0A1S3DS46"/>
<feature type="region of interest" description="Disordered" evidence="8">
    <location>
        <begin position="681"/>
        <end position="707"/>
    </location>
</feature>
<organism evidence="10 11">
    <name type="scientific">Diaphorina citri</name>
    <name type="common">Asian citrus psyllid</name>
    <dbReference type="NCBI Taxonomy" id="121845"/>
    <lineage>
        <taxon>Eukaryota</taxon>
        <taxon>Metazoa</taxon>
        <taxon>Ecdysozoa</taxon>
        <taxon>Arthropoda</taxon>
        <taxon>Hexapoda</taxon>
        <taxon>Insecta</taxon>
        <taxon>Pterygota</taxon>
        <taxon>Neoptera</taxon>
        <taxon>Paraneoptera</taxon>
        <taxon>Hemiptera</taxon>
        <taxon>Sternorrhyncha</taxon>
        <taxon>Psylloidea</taxon>
        <taxon>Psyllidae</taxon>
        <taxon>Diaphorininae</taxon>
        <taxon>Diaphorina</taxon>
    </lineage>
</organism>
<dbReference type="InterPro" id="IPR036236">
    <property type="entry name" value="Znf_C2H2_sf"/>
</dbReference>
<dbReference type="SUPFAM" id="SSF57667">
    <property type="entry name" value="beta-beta-alpha zinc fingers"/>
    <property type="match status" value="1"/>
</dbReference>
<dbReference type="PROSITE" id="PS50157">
    <property type="entry name" value="ZINC_FINGER_C2H2_2"/>
    <property type="match status" value="2"/>
</dbReference>
<dbReference type="GO" id="GO:0005634">
    <property type="term" value="C:nucleus"/>
    <property type="evidence" value="ECO:0007669"/>
    <property type="project" value="UniProtKB-SubCell"/>
</dbReference>
<keyword evidence="10" id="KW-1185">Reference proteome</keyword>
<accession>A0A1S3DS46</accession>
<dbReference type="KEGG" id="dci:103523714"/>
<dbReference type="InterPro" id="IPR013087">
    <property type="entry name" value="Znf_C2H2_type"/>
</dbReference>
<gene>
    <name evidence="11" type="primary">LOC103523714</name>
</gene>
<feature type="domain" description="C2H2-type" evidence="9">
    <location>
        <begin position="135"/>
        <end position="162"/>
    </location>
</feature>
<name>A0A1S3DS46_DIACI</name>
<evidence type="ECO:0000256" key="2">
    <source>
        <dbReference type="ARBA" id="ARBA00022723"/>
    </source>
</evidence>
<comment type="subcellular location">
    <subcellularLocation>
        <location evidence="1">Nucleus</location>
    </subcellularLocation>
</comment>
<dbReference type="GO" id="GO:0008270">
    <property type="term" value="F:zinc ion binding"/>
    <property type="evidence" value="ECO:0007669"/>
    <property type="project" value="UniProtKB-KW"/>
</dbReference>
<dbReference type="STRING" id="121845.A0A1S3DS46"/>
<evidence type="ECO:0000256" key="8">
    <source>
        <dbReference type="SAM" id="MobiDB-lite"/>
    </source>
</evidence>
<dbReference type="Proteomes" id="UP000079169">
    <property type="component" value="Unplaced"/>
</dbReference>
<evidence type="ECO:0000256" key="4">
    <source>
        <dbReference type="ARBA" id="ARBA00022771"/>
    </source>
</evidence>
<evidence type="ECO:0000256" key="5">
    <source>
        <dbReference type="ARBA" id="ARBA00022833"/>
    </source>
</evidence>
<keyword evidence="2" id="KW-0479">Metal-binding</keyword>
<feature type="compositionally biased region" description="Basic and acidic residues" evidence="8">
    <location>
        <begin position="684"/>
        <end position="707"/>
    </location>
</feature>
<sequence>MVLSGNSTQANGSRTNSVVALSGKEQISPVLLLSDNAPENHSEMEQSCMANVIRTSLRNRKKPSLGDVGVKQCDRSSNVFVGEKTFADVKGFVNGNQLSSPMRHDTSKYLSLVDFLSNTPSDSLPLDKNGISSLWTCGQCCQTFLSNTELEVHLASHKAKSIPPLSNNVKSVIASNKKRQSPDEPMATKRLKRSASPDQYFIFNAATMQQIASNGEKFYKCDICEQLYATSDLTGFKIHYLRSHINYQFISSADRVLCSIVDDGLKSKVTDFLYRCYFCNISCADKQVLIEHNSEHKSNVFRCEHCHAVFYQNKAFTNHVKNCTKAPRNTETTTLCLFCKEPTTFLTEDRDIHTREYHCYSNGVIKMVCNYGCATKFKKLCYLYKHYASVHRDTYFSCVLCKVRFLTVNQLWAHNKYKHNIDFPSNDKKLPLSVGAKSDRVNLVPKKSKAVKPSVVPCDVTQVLKAPSQPMVKPSNQAVVKSNGQAVVKSNGTTSASPSPPPPRALSSEQQHFQDILFKSILKIDLVEQINVLKKHAAQYPAMLSLPKHTLFTSSAEDPECPYCPVPGDEDFLHPVFSSSEENNVYICKACGFQNDNLSELSMHMTSAHPYIHNDYYAFNREDLPQDFWTLSHPQDLKTKPSSVGRSSNKLKNQYKCSCCAFECKESAEFHKHLLQCAKKHKQPKTEIQTKSKASTDKKEEVSGENSRRRMVITGVLREVPDDPLFSYKKELEKTMRKPGDSETVFNMLNKLPSKRLVKTTERYDSLFYKNNKAMKPKRSSMERLALNDRDLCYSLDDYLKYFIKHEPQEDKSIETKDTNSISCDKSSNELNKQVVDKKVKVVKTNSNEELNKVPGEKKCKVVKDTSKIVGDKKVKSPKLNGIEETTNRQIGDSKKCKVSKSNHLDEKKMKPNGALSDVVKKLNGLNNKSLIKEFSNKGDGERKRKVMEIGNTGVEESEIMKQLPDDMACKSLQNVKVVQIHYPTLISKSPSSAHVKSKTLKTSDKHSTKSNKNILVEKKLKNLNAAVKKKGKPIHQDVKKKIIVNKNNKSKNLNHLVKIPNKTTKANCDKTNTEVIQRDKLPRKKKTTRIVIVSDQPLLPLPTMKKDKKK</sequence>
<dbReference type="PaxDb" id="121845-A0A1S3DS46"/>
<dbReference type="RefSeq" id="XP_008486956.1">
    <property type="nucleotide sequence ID" value="XM_008488734.3"/>
</dbReference>
<dbReference type="GeneID" id="103523714"/>
<keyword evidence="6" id="KW-0539">Nucleus</keyword>
<keyword evidence="3" id="KW-0677">Repeat</keyword>
<proteinExistence type="predicted"/>
<dbReference type="SMART" id="SM00355">
    <property type="entry name" value="ZnF_C2H2"/>
    <property type="match status" value="8"/>
</dbReference>
<feature type="region of interest" description="Disordered" evidence="8">
    <location>
        <begin position="992"/>
        <end position="1011"/>
    </location>
</feature>
<evidence type="ECO:0000256" key="3">
    <source>
        <dbReference type="ARBA" id="ARBA00022737"/>
    </source>
</evidence>
<feature type="domain" description="C2H2-type" evidence="9">
    <location>
        <begin position="396"/>
        <end position="424"/>
    </location>
</feature>
<keyword evidence="4 7" id="KW-0863">Zinc-finger</keyword>
<evidence type="ECO:0000259" key="9">
    <source>
        <dbReference type="PROSITE" id="PS50157"/>
    </source>
</evidence>
<feature type="region of interest" description="Disordered" evidence="8">
    <location>
        <begin position="489"/>
        <end position="509"/>
    </location>
</feature>
<evidence type="ECO:0000256" key="7">
    <source>
        <dbReference type="PROSITE-ProRule" id="PRU00042"/>
    </source>
</evidence>
<dbReference type="PANTHER" id="PTHR24394:SF29">
    <property type="entry name" value="MYONEURIN"/>
    <property type="match status" value="1"/>
</dbReference>